<accession>A0A1A9VAW5</accession>
<proteinExistence type="predicted"/>
<sequence>MKVQIVPVIFTIGRRVKRQNKSVHCTIRNTYASSEGTIDLHQPGVKQSTISPQILINMLTLLCTIESVGWIQLLCATVVHNIVAAAVAVAVAVYRETTKNCSTSYWVLFERRALIMFICMI</sequence>
<dbReference type="VEuPathDB" id="VectorBase:GAUT031410"/>
<name>A0A1A9VAW5_GLOAU</name>
<reference evidence="2" key="1">
    <citation type="submission" date="2020-05" db="UniProtKB">
        <authorList>
            <consortium name="EnsemblMetazoa"/>
        </authorList>
    </citation>
    <scope>IDENTIFICATION</scope>
    <source>
        <strain evidence="2">TTRI</strain>
    </source>
</reference>
<evidence type="ECO:0000256" key="1">
    <source>
        <dbReference type="SAM" id="Phobius"/>
    </source>
</evidence>
<feature type="transmembrane region" description="Helical" evidence="1">
    <location>
        <begin position="70"/>
        <end position="94"/>
    </location>
</feature>
<keyword evidence="1" id="KW-1133">Transmembrane helix</keyword>
<keyword evidence="3" id="KW-1185">Reference proteome</keyword>
<dbReference type="EnsemblMetazoa" id="GAUT031410-RA">
    <property type="protein sequence ID" value="GAUT031410-PA"/>
    <property type="gene ID" value="GAUT031410"/>
</dbReference>
<organism evidence="2 3">
    <name type="scientific">Glossina austeni</name>
    <name type="common">Savannah tsetse fly</name>
    <dbReference type="NCBI Taxonomy" id="7395"/>
    <lineage>
        <taxon>Eukaryota</taxon>
        <taxon>Metazoa</taxon>
        <taxon>Ecdysozoa</taxon>
        <taxon>Arthropoda</taxon>
        <taxon>Hexapoda</taxon>
        <taxon>Insecta</taxon>
        <taxon>Pterygota</taxon>
        <taxon>Neoptera</taxon>
        <taxon>Endopterygota</taxon>
        <taxon>Diptera</taxon>
        <taxon>Brachycera</taxon>
        <taxon>Muscomorpha</taxon>
        <taxon>Hippoboscoidea</taxon>
        <taxon>Glossinidae</taxon>
        <taxon>Glossina</taxon>
    </lineage>
</organism>
<dbReference type="AlphaFoldDB" id="A0A1A9VAW5"/>
<evidence type="ECO:0000313" key="3">
    <source>
        <dbReference type="Proteomes" id="UP000078200"/>
    </source>
</evidence>
<evidence type="ECO:0000313" key="2">
    <source>
        <dbReference type="EnsemblMetazoa" id="GAUT031410-PA"/>
    </source>
</evidence>
<dbReference type="Proteomes" id="UP000078200">
    <property type="component" value="Unassembled WGS sequence"/>
</dbReference>
<keyword evidence="1" id="KW-0812">Transmembrane</keyword>
<keyword evidence="1" id="KW-0472">Membrane</keyword>
<protein>
    <submittedName>
        <fullName evidence="2">Uncharacterized protein</fullName>
    </submittedName>
</protein>